<proteinExistence type="predicted"/>
<sequence length="164" mass="18456">MAVGLEQILAEGLTQMRDEIIRASQDAGQEASGRTYAQITVQTGREGGTVWGSIEAPNYFYTLIRGRGPGKIPANLGQIIMEWAKLKGITFSDPKDLVRFGNATAWKIKREGSELYRNHIYVDLVDTPADNFEEYLSQHLDKMMKVLIEESFTPDNNMDHGYII</sequence>
<evidence type="ECO:0000313" key="1">
    <source>
        <dbReference type="EMBL" id="DAE00779.1"/>
    </source>
</evidence>
<name>A0A8S5P2U1_9CAUD</name>
<reference evidence="1" key="1">
    <citation type="journal article" date="2021" name="Proc. Natl. Acad. Sci. U.S.A.">
        <title>A Catalog of Tens of Thousands of Viruses from Human Metagenomes Reveals Hidden Associations with Chronic Diseases.</title>
        <authorList>
            <person name="Tisza M.J."/>
            <person name="Buck C.B."/>
        </authorList>
    </citation>
    <scope>NUCLEOTIDE SEQUENCE</scope>
    <source>
        <strain evidence="1">CtXZQ9</strain>
    </source>
</reference>
<dbReference type="EMBL" id="BK015310">
    <property type="protein sequence ID" value="DAE00779.1"/>
    <property type="molecule type" value="Genomic_DNA"/>
</dbReference>
<protein>
    <submittedName>
        <fullName evidence="1">Uncharacterized protein</fullName>
    </submittedName>
</protein>
<organism evidence="1">
    <name type="scientific">Siphoviridae sp. ctXZQ9</name>
    <dbReference type="NCBI Taxonomy" id="2825545"/>
    <lineage>
        <taxon>Viruses</taxon>
        <taxon>Duplodnaviria</taxon>
        <taxon>Heunggongvirae</taxon>
        <taxon>Uroviricota</taxon>
        <taxon>Caudoviricetes</taxon>
    </lineage>
</organism>
<accession>A0A8S5P2U1</accession>